<feature type="domain" description="BTB" evidence="1">
    <location>
        <begin position="20"/>
        <end position="93"/>
    </location>
</feature>
<comment type="caution">
    <text evidence="2">The sequence shown here is derived from an EMBL/GenBank/DDBJ whole genome shotgun (WGS) entry which is preliminary data.</text>
</comment>
<dbReference type="PANTHER" id="PTHR47843:SF2">
    <property type="entry name" value="BTB DOMAIN-CONTAINING PROTEIN"/>
    <property type="match status" value="1"/>
</dbReference>
<dbReference type="Proteomes" id="UP000813461">
    <property type="component" value="Unassembled WGS sequence"/>
</dbReference>
<protein>
    <recommendedName>
        <fullName evidence="1">BTB domain-containing protein</fullName>
    </recommendedName>
</protein>
<evidence type="ECO:0000313" key="3">
    <source>
        <dbReference type="Proteomes" id="UP000813461"/>
    </source>
</evidence>
<sequence length="224" mass="26017">MASSRPPKRTVSGFVASPIVTVLIGPPESRTALLIHKDVIVPRSLFFANALSDRWDNSKNNTIDIYKFDPKITANDFQRYLETVYTNEIAPSCDKNSAHEICRTYVVAEAMLDRHTRNLLLKALYNTTQKRSKDDVFTYPGAMSVKAIYEGTATATNPMRKLLVDMWYDQASLEWYEKDVSKHLPKEFLRDVVMRPISRWRIQEQPLRYNLTKYMELDEENKDE</sequence>
<gene>
    <name evidence="2" type="ORF">FB567DRAFT_623328</name>
</gene>
<dbReference type="PROSITE" id="PS50097">
    <property type="entry name" value="BTB"/>
    <property type="match status" value="1"/>
</dbReference>
<evidence type="ECO:0000313" key="2">
    <source>
        <dbReference type="EMBL" id="KAH7095010.1"/>
    </source>
</evidence>
<organism evidence="2 3">
    <name type="scientific">Paraphoma chrysanthemicola</name>
    <dbReference type="NCBI Taxonomy" id="798071"/>
    <lineage>
        <taxon>Eukaryota</taxon>
        <taxon>Fungi</taxon>
        <taxon>Dikarya</taxon>
        <taxon>Ascomycota</taxon>
        <taxon>Pezizomycotina</taxon>
        <taxon>Dothideomycetes</taxon>
        <taxon>Pleosporomycetidae</taxon>
        <taxon>Pleosporales</taxon>
        <taxon>Pleosporineae</taxon>
        <taxon>Phaeosphaeriaceae</taxon>
        <taxon>Paraphoma</taxon>
    </lineage>
</organism>
<dbReference type="InterPro" id="IPR011333">
    <property type="entry name" value="SKP1/BTB/POZ_sf"/>
</dbReference>
<dbReference type="EMBL" id="JAGMVJ010000001">
    <property type="protein sequence ID" value="KAH7095010.1"/>
    <property type="molecule type" value="Genomic_DNA"/>
</dbReference>
<proteinExistence type="predicted"/>
<dbReference type="Gene3D" id="3.30.710.10">
    <property type="entry name" value="Potassium Channel Kv1.1, Chain A"/>
    <property type="match status" value="1"/>
</dbReference>
<dbReference type="InterPro" id="IPR000210">
    <property type="entry name" value="BTB/POZ_dom"/>
</dbReference>
<dbReference type="PANTHER" id="PTHR47843">
    <property type="entry name" value="BTB DOMAIN-CONTAINING PROTEIN-RELATED"/>
    <property type="match status" value="1"/>
</dbReference>
<name>A0A8K0RHN8_9PLEO</name>
<dbReference type="CDD" id="cd18186">
    <property type="entry name" value="BTB_POZ_ZBTB_KLHL-like"/>
    <property type="match status" value="1"/>
</dbReference>
<keyword evidence="3" id="KW-1185">Reference proteome</keyword>
<evidence type="ECO:0000259" key="1">
    <source>
        <dbReference type="PROSITE" id="PS50097"/>
    </source>
</evidence>
<dbReference type="SUPFAM" id="SSF54695">
    <property type="entry name" value="POZ domain"/>
    <property type="match status" value="1"/>
</dbReference>
<accession>A0A8K0RHN8</accession>
<dbReference type="OrthoDB" id="3684081at2759"/>
<reference evidence="2" key="1">
    <citation type="journal article" date="2021" name="Nat. Commun.">
        <title>Genetic determinants of endophytism in the Arabidopsis root mycobiome.</title>
        <authorList>
            <person name="Mesny F."/>
            <person name="Miyauchi S."/>
            <person name="Thiergart T."/>
            <person name="Pickel B."/>
            <person name="Atanasova L."/>
            <person name="Karlsson M."/>
            <person name="Huettel B."/>
            <person name="Barry K.W."/>
            <person name="Haridas S."/>
            <person name="Chen C."/>
            <person name="Bauer D."/>
            <person name="Andreopoulos W."/>
            <person name="Pangilinan J."/>
            <person name="LaButti K."/>
            <person name="Riley R."/>
            <person name="Lipzen A."/>
            <person name="Clum A."/>
            <person name="Drula E."/>
            <person name="Henrissat B."/>
            <person name="Kohler A."/>
            <person name="Grigoriev I.V."/>
            <person name="Martin F.M."/>
            <person name="Hacquard S."/>
        </authorList>
    </citation>
    <scope>NUCLEOTIDE SEQUENCE</scope>
    <source>
        <strain evidence="2">MPI-SDFR-AT-0120</strain>
    </source>
</reference>
<dbReference type="AlphaFoldDB" id="A0A8K0RHN8"/>